<dbReference type="Proteomes" id="UP000199409">
    <property type="component" value="Unassembled WGS sequence"/>
</dbReference>
<keyword evidence="1" id="KW-0677">Repeat</keyword>
<name>A0A1H4DSG1_9BACT</name>
<evidence type="ECO:0000313" key="2">
    <source>
        <dbReference type="EMBL" id="SEA75681.1"/>
    </source>
</evidence>
<dbReference type="OrthoDB" id="5290965at2"/>
<proteinExistence type="predicted"/>
<dbReference type="InterPro" id="IPR016024">
    <property type="entry name" value="ARM-type_fold"/>
</dbReference>
<dbReference type="InterPro" id="IPR000357">
    <property type="entry name" value="HEAT"/>
</dbReference>
<dbReference type="Gene3D" id="1.25.10.10">
    <property type="entry name" value="Leucine-rich Repeat Variant"/>
    <property type="match status" value="1"/>
</dbReference>
<keyword evidence="3" id="KW-1185">Reference proteome</keyword>
<gene>
    <name evidence="2" type="ORF">SAMN05660420_03093</name>
</gene>
<dbReference type="AlphaFoldDB" id="A0A1H4DSG1"/>
<dbReference type="InterPro" id="IPR011989">
    <property type="entry name" value="ARM-like"/>
</dbReference>
<dbReference type="SUPFAM" id="SSF48371">
    <property type="entry name" value="ARM repeat"/>
    <property type="match status" value="1"/>
</dbReference>
<dbReference type="STRING" id="37625.SAMN05660420_03093"/>
<reference evidence="2 3" key="1">
    <citation type="submission" date="2016-10" db="EMBL/GenBank/DDBJ databases">
        <authorList>
            <person name="de Groot N.N."/>
        </authorList>
    </citation>
    <scope>NUCLEOTIDE SEQUENCE [LARGE SCALE GENOMIC DNA]</scope>
    <source>
        <strain evidence="2 3">DSM 7343</strain>
    </source>
</reference>
<dbReference type="Pfam" id="PF02985">
    <property type="entry name" value="HEAT"/>
    <property type="match status" value="1"/>
</dbReference>
<dbReference type="EMBL" id="FNQN01000011">
    <property type="protein sequence ID" value="SEA75681.1"/>
    <property type="molecule type" value="Genomic_DNA"/>
</dbReference>
<protein>
    <submittedName>
        <fullName evidence="2">HEAT repeat-containing protein</fullName>
    </submittedName>
</protein>
<accession>A0A1H4DSG1</accession>
<sequence length="378" mass="42440">MNAVSIFKGLNSPLSAERISVTRAIRQRPARAEKACTEAGRDLIGRLLELCIQFSNSSEKWEHVFTALSFADQRTAELAKEIFVASVESHYLVMAANRISLLTDIEKAAFLSPILLADNNNNRTRLCANLLAGNRQISTNVAIRICAIADKKCDLPPFNKETVNSWIAEMQGPYTQSIRKKFLTLRDRPVNLLLTDWETLSDSLKEWVLIKLIKDSPSGYEVLLTTILQRETSVTVLSCALSCIQNSSNTDVFNDVISILLKHENEKLRAQAVFCYQEDTALLGILDNEKSPVVIANILLKISTDHELIPLISGYFSHPQWQVRAAAAQSFVNLAPESIKTLKELFYSDDLNVRTSAIRCLNELKMEQWIKENLSAIQ</sequence>
<evidence type="ECO:0000256" key="1">
    <source>
        <dbReference type="ARBA" id="ARBA00022737"/>
    </source>
</evidence>
<organism evidence="2 3">
    <name type="scientific">Desulfuromusa kysingii</name>
    <dbReference type="NCBI Taxonomy" id="37625"/>
    <lineage>
        <taxon>Bacteria</taxon>
        <taxon>Pseudomonadati</taxon>
        <taxon>Thermodesulfobacteriota</taxon>
        <taxon>Desulfuromonadia</taxon>
        <taxon>Desulfuromonadales</taxon>
        <taxon>Geopsychrobacteraceae</taxon>
        <taxon>Desulfuromusa</taxon>
    </lineage>
</organism>
<evidence type="ECO:0000313" key="3">
    <source>
        <dbReference type="Proteomes" id="UP000199409"/>
    </source>
</evidence>